<evidence type="ECO:0000313" key="1">
    <source>
        <dbReference type="EMBL" id="KAE9263014.1"/>
    </source>
</evidence>
<sequence length="141" mass="15574">MRDKVPMVAEQLICDSILGVDALVVFGAVMKEGVATETVKTMSEERLDRPAEIVEAPKPEIPPDKGMEADFSDWALILTTGYVVTYSLLSGYDLMETVCLGWFGVRATGCELLRQERSRTCHLKGNSRSVGGRRCGAVWWC</sequence>
<gene>
    <name evidence="1" type="ORF">PF001_g31845</name>
</gene>
<organism evidence="1 2">
    <name type="scientific">Phytophthora fragariae</name>
    <dbReference type="NCBI Taxonomy" id="53985"/>
    <lineage>
        <taxon>Eukaryota</taxon>
        <taxon>Sar</taxon>
        <taxon>Stramenopiles</taxon>
        <taxon>Oomycota</taxon>
        <taxon>Peronosporomycetes</taxon>
        <taxon>Peronosporales</taxon>
        <taxon>Peronosporaceae</taxon>
        <taxon>Phytophthora</taxon>
    </lineage>
</organism>
<accession>A0A6A4AS28</accession>
<name>A0A6A4AS28_9STRA</name>
<protein>
    <submittedName>
        <fullName evidence="1">Uncharacterized protein</fullName>
    </submittedName>
</protein>
<reference evidence="1 2" key="1">
    <citation type="submission" date="2018-08" db="EMBL/GenBank/DDBJ databases">
        <title>Genomic investigation of the strawberry pathogen Phytophthora fragariae indicates pathogenicity is determined by transcriptional variation in three key races.</title>
        <authorList>
            <person name="Adams T.M."/>
            <person name="Armitage A.D."/>
            <person name="Sobczyk M.K."/>
            <person name="Bates H.J."/>
            <person name="Dunwell J.M."/>
            <person name="Nellist C.F."/>
            <person name="Harrison R.J."/>
        </authorList>
    </citation>
    <scope>NUCLEOTIDE SEQUENCE [LARGE SCALE GENOMIC DNA]</scope>
    <source>
        <strain evidence="1 2">A4</strain>
    </source>
</reference>
<evidence type="ECO:0000313" key="2">
    <source>
        <dbReference type="Proteomes" id="UP000437068"/>
    </source>
</evidence>
<proteinExistence type="predicted"/>
<dbReference type="EMBL" id="QXGE01007686">
    <property type="protein sequence ID" value="KAE9263014.1"/>
    <property type="molecule type" value="Genomic_DNA"/>
</dbReference>
<comment type="caution">
    <text evidence="1">The sequence shown here is derived from an EMBL/GenBank/DDBJ whole genome shotgun (WGS) entry which is preliminary data.</text>
</comment>
<dbReference type="AlphaFoldDB" id="A0A6A4AS28"/>
<dbReference type="Proteomes" id="UP000437068">
    <property type="component" value="Unassembled WGS sequence"/>
</dbReference>